<name>A0ACB6ZMV7_THEGA</name>
<gene>
    <name evidence="1" type="ORF">BDM02DRAFT_1216802</name>
</gene>
<reference evidence="1" key="1">
    <citation type="submission" date="2019-10" db="EMBL/GenBank/DDBJ databases">
        <authorList>
            <consortium name="DOE Joint Genome Institute"/>
            <person name="Kuo A."/>
            <person name="Miyauchi S."/>
            <person name="Kiss E."/>
            <person name="Drula E."/>
            <person name="Kohler A."/>
            <person name="Sanchez-Garcia M."/>
            <person name="Andreopoulos B."/>
            <person name="Barry K.W."/>
            <person name="Bonito G."/>
            <person name="Buee M."/>
            <person name="Carver A."/>
            <person name="Chen C."/>
            <person name="Cichocki N."/>
            <person name="Clum A."/>
            <person name="Culley D."/>
            <person name="Crous P.W."/>
            <person name="Fauchery L."/>
            <person name="Girlanda M."/>
            <person name="Hayes R."/>
            <person name="Keri Z."/>
            <person name="Labutti K."/>
            <person name="Lipzen A."/>
            <person name="Lombard V."/>
            <person name="Magnuson J."/>
            <person name="Maillard F."/>
            <person name="Morin E."/>
            <person name="Murat C."/>
            <person name="Nolan M."/>
            <person name="Ohm R."/>
            <person name="Pangilinan J."/>
            <person name="Pereira M."/>
            <person name="Perotto S."/>
            <person name="Peter M."/>
            <person name="Riley R."/>
            <person name="Sitrit Y."/>
            <person name="Stielow B."/>
            <person name="Szollosi G."/>
            <person name="Zifcakova L."/>
            <person name="Stursova M."/>
            <person name="Spatafora J.W."/>
            <person name="Tedersoo L."/>
            <person name="Vaario L.-M."/>
            <person name="Yamada A."/>
            <person name="Yan M."/>
            <person name="Wang P."/>
            <person name="Xu J."/>
            <person name="Bruns T."/>
            <person name="Baldrian P."/>
            <person name="Vilgalys R."/>
            <person name="Henrissat B."/>
            <person name="Grigoriev I.V."/>
            <person name="Hibbett D."/>
            <person name="Nagy L.G."/>
            <person name="Martin F.M."/>
        </authorList>
    </citation>
    <scope>NUCLEOTIDE SEQUENCE</scope>
    <source>
        <strain evidence="1">P2</strain>
    </source>
</reference>
<accession>A0ACB6ZMV7</accession>
<reference evidence="1" key="2">
    <citation type="journal article" date="2020" name="Nat. Commun.">
        <title>Large-scale genome sequencing of mycorrhizal fungi provides insights into the early evolution of symbiotic traits.</title>
        <authorList>
            <person name="Miyauchi S."/>
            <person name="Kiss E."/>
            <person name="Kuo A."/>
            <person name="Drula E."/>
            <person name="Kohler A."/>
            <person name="Sanchez-Garcia M."/>
            <person name="Morin E."/>
            <person name="Andreopoulos B."/>
            <person name="Barry K.W."/>
            <person name="Bonito G."/>
            <person name="Buee M."/>
            <person name="Carver A."/>
            <person name="Chen C."/>
            <person name="Cichocki N."/>
            <person name="Clum A."/>
            <person name="Culley D."/>
            <person name="Crous P.W."/>
            <person name="Fauchery L."/>
            <person name="Girlanda M."/>
            <person name="Hayes R.D."/>
            <person name="Keri Z."/>
            <person name="LaButti K."/>
            <person name="Lipzen A."/>
            <person name="Lombard V."/>
            <person name="Magnuson J."/>
            <person name="Maillard F."/>
            <person name="Murat C."/>
            <person name="Nolan M."/>
            <person name="Ohm R.A."/>
            <person name="Pangilinan J."/>
            <person name="Pereira M.F."/>
            <person name="Perotto S."/>
            <person name="Peter M."/>
            <person name="Pfister S."/>
            <person name="Riley R."/>
            <person name="Sitrit Y."/>
            <person name="Stielow J.B."/>
            <person name="Szollosi G."/>
            <person name="Zifcakova L."/>
            <person name="Stursova M."/>
            <person name="Spatafora J.W."/>
            <person name="Tedersoo L."/>
            <person name="Vaario L.M."/>
            <person name="Yamada A."/>
            <person name="Yan M."/>
            <person name="Wang P."/>
            <person name="Xu J."/>
            <person name="Bruns T."/>
            <person name="Baldrian P."/>
            <person name="Vilgalys R."/>
            <person name="Dunand C."/>
            <person name="Henrissat B."/>
            <person name="Grigoriev I.V."/>
            <person name="Hibbett D."/>
            <person name="Nagy L.G."/>
            <person name="Martin F.M."/>
        </authorList>
    </citation>
    <scope>NUCLEOTIDE SEQUENCE</scope>
    <source>
        <strain evidence="1">P2</strain>
    </source>
</reference>
<protein>
    <submittedName>
        <fullName evidence="1">Pleiotropic drug resistance ABC transporter</fullName>
    </submittedName>
</protein>
<proteinExistence type="predicted"/>
<sequence length="1448" mass="161225">MNSSSYSTAEGPSHPRDSPGAASYDLSEPTLPGEQGEFSLEKTMRETLKRLEGSGITPRTLGVYFKDLRVTGTGASSFFQNTVGSRLNPKVAYDDIRRALRPETRDILCGFNGVLRPGEMLLVLGSPGSGCTTFLKMLANQRETYHDVQGEVYYDSLTPEEMKAHYRGDLQFIPEDDIHFATLTVEETLRFAAKTRTPQVRIAGTSRENHVDYITNTLMTVLGLDHCRKTRIGNAAIRGLSGGEKKRVSIAEALACRSLIDCWDNSTRGLDSSTALEFATALRTVTDIRGVATAFTAYQASESVSKLFHKVCLIYEGRMAYFGPSNLARQYFIDLGFEPVNRQTTPDFLVAVTDPDARNIRRGFENQAPRTADDFAKRFLESDIAAINEQDMDSYRRDFIGRGDLAKSYSRQVKDEHAKTARKGSPYIVSIPMQTRAVIVRRFQILKGSIVPQAAQILSFLITSVIIGTVFVRLQDSTSAFFSRGGILFLAVLFTTLVPLAEIPTLYGQRPIVLRHKKAAMYHPFVEAFAMTLADIPITLVTLTIYCIVLYFVVGLQASAGQFSVFYLFIVSISLVMKAYFRTVASIFSEPAPAQAIAGVTLLVLTLYTGYQIPVPEMIGALRWLIYINPVRYAYESILTNEFRTLQGTCSTLVPSGAGYEGTSIQNQACPVVGAIPGQSHVDGNRYVSLSFEYTYSHTWRNFGILVAFGVFFLITYFIITEINSGAAEFRSVVEFKRGARNVQKVASSPRDVENGSGSGSGGDAVTPVQAEKKNEQRTKEVENSLEESLKTTDIMSWAHLTYRVSVGGEKRHLLNDITGWVVPGKLTALMGESGAGKTTLLNVLAHRADVGVITGDQFVNGQALPADFQAQTGYCQQMDTHEPRSTVREAVLFSAVLRQPQSVPMEEKQAYVDKCLVMCGLQGFKDVIVSSLGVEQKKRLTIAVELAAKPKLLLFLDEPTSGLDSQSAWAIIAFLRALAEVGQAILCTVHQPSAELFQSFDRILLLQRGGETVYFGDLGHNATTLIKYFERNGSRPCGPEENPAEFMLDVIGAGATATSDRDWHNDVWKKSPEAKAVLEELEHIHAGGRSRPPVKEALHSEYSTPWLHQVRILIVRNARSLWRDPTYIFAKFFLNVTSGLFIGFTFWKSPSTLQGTQDKLFSVFTALIVSVPAAQQLQVPFITMRSIYEIRERPSKMYSWSAWVTSQLVMELPWNIFCATVYFFCWYWTVGYSTSRAGYTYLMLSVLLPAYYTTIGQAIAAMSPSPEVAALIFTSAFNFVLLFNGVLQPFMELGWWQWMYRASPYTYLIEGLLGNALGGQEVDCSSMEYTYIDPPSGQTCLQYLGMYISANGGYVSNPSATSQCQFCRYRTADEYLNANFNIRYSHRWRNAGLFIVFIVFNTFCIYAFTYLFRMKQWEIPAVLKRMTSDGPQESGSPSGEERHLSTV</sequence>
<organism evidence="1 2">
    <name type="scientific">Thelephora ganbajun</name>
    <name type="common">Ganba fungus</name>
    <dbReference type="NCBI Taxonomy" id="370292"/>
    <lineage>
        <taxon>Eukaryota</taxon>
        <taxon>Fungi</taxon>
        <taxon>Dikarya</taxon>
        <taxon>Basidiomycota</taxon>
        <taxon>Agaricomycotina</taxon>
        <taxon>Agaricomycetes</taxon>
        <taxon>Thelephorales</taxon>
        <taxon>Thelephoraceae</taxon>
        <taxon>Thelephora</taxon>
    </lineage>
</organism>
<dbReference type="EMBL" id="MU117980">
    <property type="protein sequence ID" value="KAF9650879.1"/>
    <property type="molecule type" value="Genomic_DNA"/>
</dbReference>
<keyword evidence="2" id="KW-1185">Reference proteome</keyword>
<dbReference type="Proteomes" id="UP000886501">
    <property type="component" value="Unassembled WGS sequence"/>
</dbReference>
<evidence type="ECO:0000313" key="2">
    <source>
        <dbReference type="Proteomes" id="UP000886501"/>
    </source>
</evidence>
<comment type="caution">
    <text evidence="1">The sequence shown here is derived from an EMBL/GenBank/DDBJ whole genome shotgun (WGS) entry which is preliminary data.</text>
</comment>
<evidence type="ECO:0000313" key="1">
    <source>
        <dbReference type="EMBL" id="KAF9650879.1"/>
    </source>
</evidence>